<proteinExistence type="predicted"/>
<name>A0A1Z5RBS9_SORBI</name>
<keyword evidence="2" id="KW-1185">Reference proteome</keyword>
<accession>A0A1Z5RBS9</accession>
<evidence type="ECO:0000313" key="2">
    <source>
        <dbReference type="Proteomes" id="UP000000768"/>
    </source>
</evidence>
<reference evidence="2" key="2">
    <citation type="journal article" date="2018" name="Plant J.">
        <title>The Sorghum bicolor reference genome: improved assembly, gene annotations, a transcriptome atlas, and signatures of genome organization.</title>
        <authorList>
            <person name="McCormick R.F."/>
            <person name="Truong S.K."/>
            <person name="Sreedasyam A."/>
            <person name="Jenkins J."/>
            <person name="Shu S."/>
            <person name="Sims D."/>
            <person name="Kennedy M."/>
            <person name="Amirebrahimi M."/>
            <person name="Weers B.D."/>
            <person name="McKinley B."/>
            <person name="Mattison A."/>
            <person name="Morishige D.T."/>
            <person name="Grimwood J."/>
            <person name="Schmutz J."/>
            <person name="Mullet J.E."/>
        </authorList>
    </citation>
    <scope>NUCLEOTIDE SEQUENCE [LARGE SCALE GENOMIC DNA]</scope>
    <source>
        <strain evidence="2">cv. BTx623</strain>
    </source>
</reference>
<evidence type="ECO:0000313" key="1">
    <source>
        <dbReference type="EMBL" id="OQU81157.1"/>
    </source>
</evidence>
<reference evidence="1 2" key="1">
    <citation type="journal article" date="2009" name="Nature">
        <title>The Sorghum bicolor genome and the diversification of grasses.</title>
        <authorList>
            <person name="Paterson A.H."/>
            <person name="Bowers J.E."/>
            <person name="Bruggmann R."/>
            <person name="Dubchak I."/>
            <person name="Grimwood J."/>
            <person name="Gundlach H."/>
            <person name="Haberer G."/>
            <person name="Hellsten U."/>
            <person name="Mitros T."/>
            <person name="Poliakov A."/>
            <person name="Schmutz J."/>
            <person name="Spannagl M."/>
            <person name="Tang H."/>
            <person name="Wang X."/>
            <person name="Wicker T."/>
            <person name="Bharti A.K."/>
            <person name="Chapman J."/>
            <person name="Feltus F.A."/>
            <person name="Gowik U."/>
            <person name="Grigoriev I.V."/>
            <person name="Lyons E."/>
            <person name="Maher C.A."/>
            <person name="Martis M."/>
            <person name="Narechania A."/>
            <person name="Otillar R.P."/>
            <person name="Penning B.W."/>
            <person name="Salamov A.A."/>
            <person name="Wang Y."/>
            <person name="Zhang L."/>
            <person name="Carpita N.C."/>
            <person name="Freeling M."/>
            <person name="Gingle A.R."/>
            <person name="Hash C.T."/>
            <person name="Keller B."/>
            <person name="Klein P."/>
            <person name="Kresovich S."/>
            <person name="McCann M.C."/>
            <person name="Ming R."/>
            <person name="Peterson D.G."/>
            <person name="Mehboob-ur-Rahman"/>
            <person name="Ware D."/>
            <person name="Westhoff P."/>
            <person name="Mayer K.F."/>
            <person name="Messing J."/>
            <person name="Rokhsar D.S."/>
        </authorList>
    </citation>
    <scope>NUCLEOTIDE SEQUENCE [LARGE SCALE GENOMIC DNA]</scope>
    <source>
        <strain evidence="2">cv. BTx623</strain>
    </source>
</reference>
<dbReference type="Proteomes" id="UP000000768">
    <property type="component" value="Chromosome 6"/>
</dbReference>
<sequence length="88" mass="9614">MLFKLSTPDQQSWSGTEPRSPCMLLCTCVVLCWGSNSDSDFPNLVLGSLLTSSLGQPLPFSPHVALHGDHITILCWCVLLVISKARSR</sequence>
<protein>
    <submittedName>
        <fullName evidence="1">Uncharacterized protein</fullName>
    </submittedName>
</protein>
<dbReference type="EMBL" id="CM000765">
    <property type="protein sequence ID" value="OQU81157.1"/>
    <property type="molecule type" value="Genomic_DNA"/>
</dbReference>
<dbReference type="Gramene" id="OQU81157">
    <property type="protein sequence ID" value="OQU81157"/>
    <property type="gene ID" value="SORBI_3006G019801"/>
</dbReference>
<dbReference type="AlphaFoldDB" id="A0A1Z5RBS9"/>
<gene>
    <name evidence="1" type="ORF">SORBI_3006G019801</name>
</gene>
<dbReference type="InParanoid" id="A0A1Z5RBS9"/>
<organism evidence="1 2">
    <name type="scientific">Sorghum bicolor</name>
    <name type="common">Sorghum</name>
    <name type="synonym">Sorghum vulgare</name>
    <dbReference type="NCBI Taxonomy" id="4558"/>
    <lineage>
        <taxon>Eukaryota</taxon>
        <taxon>Viridiplantae</taxon>
        <taxon>Streptophyta</taxon>
        <taxon>Embryophyta</taxon>
        <taxon>Tracheophyta</taxon>
        <taxon>Spermatophyta</taxon>
        <taxon>Magnoliopsida</taxon>
        <taxon>Liliopsida</taxon>
        <taxon>Poales</taxon>
        <taxon>Poaceae</taxon>
        <taxon>PACMAD clade</taxon>
        <taxon>Panicoideae</taxon>
        <taxon>Andropogonodae</taxon>
        <taxon>Andropogoneae</taxon>
        <taxon>Sorghinae</taxon>
        <taxon>Sorghum</taxon>
    </lineage>
</organism>